<reference evidence="6 7" key="1">
    <citation type="journal article" date="2015" name="Genome Announc.">
        <title>Expanding the biotechnology potential of lactobacilli through comparative genomics of 213 strains and associated genera.</title>
        <authorList>
            <person name="Sun Z."/>
            <person name="Harris H.M."/>
            <person name="McCann A."/>
            <person name="Guo C."/>
            <person name="Argimon S."/>
            <person name="Zhang W."/>
            <person name="Yang X."/>
            <person name="Jeffery I.B."/>
            <person name="Cooney J.C."/>
            <person name="Kagawa T.F."/>
            <person name="Liu W."/>
            <person name="Song Y."/>
            <person name="Salvetti E."/>
            <person name="Wrobel A."/>
            <person name="Rasinkangas P."/>
            <person name="Parkhill J."/>
            <person name="Rea M.C."/>
            <person name="O'Sullivan O."/>
            <person name="Ritari J."/>
            <person name="Douillard F.P."/>
            <person name="Paul Ross R."/>
            <person name="Yang R."/>
            <person name="Briner A.E."/>
            <person name="Felis G.E."/>
            <person name="de Vos W.M."/>
            <person name="Barrangou R."/>
            <person name="Klaenhammer T.R."/>
            <person name="Caufield P.W."/>
            <person name="Cui Y."/>
            <person name="Zhang H."/>
            <person name="O'Toole P.W."/>
        </authorList>
    </citation>
    <scope>NUCLEOTIDE SEQUENCE [LARGE SCALE GENOMIC DNA]</scope>
    <source>
        <strain evidence="6 7">DSM 17758</strain>
    </source>
</reference>
<evidence type="ECO:0000313" key="7">
    <source>
        <dbReference type="Proteomes" id="UP000051315"/>
    </source>
</evidence>
<proteinExistence type="predicted"/>
<dbReference type="CDD" id="cd01335">
    <property type="entry name" value="Radical_SAM"/>
    <property type="match status" value="1"/>
</dbReference>
<dbReference type="SUPFAM" id="SSF102114">
    <property type="entry name" value="Radical SAM enzymes"/>
    <property type="match status" value="1"/>
</dbReference>
<keyword evidence="7" id="KW-1185">Reference proteome</keyword>
<keyword evidence="4" id="KW-0411">Iron-sulfur</keyword>
<feature type="domain" description="Radical SAM core" evidence="5">
    <location>
        <begin position="146"/>
        <end position="288"/>
    </location>
</feature>
<organism evidence="6 7">
    <name type="scientific">Lapidilactobacillus concavus DSM 17758</name>
    <dbReference type="NCBI Taxonomy" id="1423735"/>
    <lineage>
        <taxon>Bacteria</taxon>
        <taxon>Bacillati</taxon>
        <taxon>Bacillota</taxon>
        <taxon>Bacilli</taxon>
        <taxon>Lactobacillales</taxon>
        <taxon>Lactobacillaceae</taxon>
        <taxon>Lapidilactobacillus</taxon>
    </lineage>
</organism>
<dbReference type="InterPro" id="IPR007197">
    <property type="entry name" value="rSAM"/>
</dbReference>
<dbReference type="PANTHER" id="PTHR11228">
    <property type="entry name" value="RADICAL SAM DOMAIN PROTEIN"/>
    <property type="match status" value="1"/>
</dbReference>
<dbReference type="GO" id="GO:0046872">
    <property type="term" value="F:metal ion binding"/>
    <property type="evidence" value="ECO:0007669"/>
    <property type="project" value="UniProtKB-KW"/>
</dbReference>
<dbReference type="Gene3D" id="3.20.20.70">
    <property type="entry name" value="Aldolase class I"/>
    <property type="match status" value="1"/>
</dbReference>
<evidence type="ECO:0000259" key="5">
    <source>
        <dbReference type="Pfam" id="PF04055"/>
    </source>
</evidence>
<evidence type="ECO:0000313" key="6">
    <source>
        <dbReference type="EMBL" id="KRM12438.1"/>
    </source>
</evidence>
<dbReference type="InterPro" id="IPR058240">
    <property type="entry name" value="rSAM_sf"/>
</dbReference>
<gene>
    <name evidence="6" type="ORF">FC15_GL000421</name>
</gene>
<keyword evidence="2" id="KW-0479">Metal-binding</keyword>
<evidence type="ECO:0000256" key="1">
    <source>
        <dbReference type="ARBA" id="ARBA00022691"/>
    </source>
</evidence>
<accession>A0A0R1WBT1</accession>
<evidence type="ECO:0000256" key="3">
    <source>
        <dbReference type="ARBA" id="ARBA00023004"/>
    </source>
</evidence>
<dbReference type="GO" id="GO:0006783">
    <property type="term" value="P:heme biosynthetic process"/>
    <property type="evidence" value="ECO:0007669"/>
    <property type="project" value="TreeGrafter"/>
</dbReference>
<dbReference type="Pfam" id="PF04055">
    <property type="entry name" value="Radical_SAM"/>
    <property type="match status" value="1"/>
</dbReference>
<dbReference type="GO" id="GO:0003824">
    <property type="term" value="F:catalytic activity"/>
    <property type="evidence" value="ECO:0007669"/>
    <property type="project" value="InterPro"/>
</dbReference>
<evidence type="ECO:0000256" key="2">
    <source>
        <dbReference type="ARBA" id="ARBA00022723"/>
    </source>
</evidence>
<keyword evidence="1" id="KW-0949">S-adenosyl-L-methionine</keyword>
<sequence>MPRWNTVQHHSANYQKQKLATEFSVPIWSQGYIILQSRWSVMYFDLSKFALFHWYKEQIYGTLISGEIVRFNVVESYLLELYFESDSCSNLRSKLISLGLTANETEKFIAKFLNNNENFLSLQDCAYSLPMITGEKGKSYPLEFHVSLTNKCFLKCKHCYKGDILKPKELDFNKLVDFLNHFIGKVPLITLSGGEPTLYRHFNELIDELSKNFLISFSTSGFKIAPKKGNALIELGRNVQVSLYYDNPLEHDSFTQVKGSFKSTTNFIRSCIARGHQVSVTTLFQNDTKKLYDTIAYCAQLGVSNVAVGEITNIGRASNQHFYAKDFTRVVNNAKRDFENIIPIYFEEQGENLQLSCLGCIAGTLLWSIFEDGDIYGCGIGKIDYMKIGTINELPIEQISDNSSFLERMQIATGTSNGSNRVQCPFKK</sequence>
<dbReference type="SFLD" id="SFLDG01067">
    <property type="entry name" value="SPASM/twitch_domain_containing"/>
    <property type="match status" value="1"/>
</dbReference>
<dbReference type="InterPro" id="IPR013785">
    <property type="entry name" value="Aldolase_TIM"/>
</dbReference>
<keyword evidence="3" id="KW-0408">Iron</keyword>
<protein>
    <recommendedName>
        <fullName evidence="5">Radical SAM core domain-containing protein</fullName>
    </recommendedName>
</protein>
<dbReference type="EMBL" id="AZFX01000015">
    <property type="protein sequence ID" value="KRM12438.1"/>
    <property type="molecule type" value="Genomic_DNA"/>
</dbReference>
<name>A0A0R1WBT1_9LACO</name>
<evidence type="ECO:0000256" key="4">
    <source>
        <dbReference type="ARBA" id="ARBA00023014"/>
    </source>
</evidence>
<dbReference type="PATRIC" id="fig|1423735.3.peg.435"/>
<dbReference type="AlphaFoldDB" id="A0A0R1WBT1"/>
<dbReference type="PANTHER" id="PTHR11228:SF7">
    <property type="entry name" value="PQQA PEPTIDE CYCLASE"/>
    <property type="match status" value="1"/>
</dbReference>
<dbReference type="STRING" id="1423735.FC15_GL000421"/>
<dbReference type="Proteomes" id="UP000051315">
    <property type="component" value="Unassembled WGS sequence"/>
</dbReference>
<dbReference type="SFLD" id="SFLDS00029">
    <property type="entry name" value="Radical_SAM"/>
    <property type="match status" value="1"/>
</dbReference>
<dbReference type="GO" id="GO:0051536">
    <property type="term" value="F:iron-sulfur cluster binding"/>
    <property type="evidence" value="ECO:0007669"/>
    <property type="project" value="UniProtKB-KW"/>
</dbReference>
<dbReference type="InterPro" id="IPR050377">
    <property type="entry name" value="Radical_SAM_PqqE_MftC-like"/>
</dbReference>
<comment type="caution">
    <text evidence="6">The sequence shown here is derived from an EMBL/GenBank/DDBJ whole genome shotgun (WGS) entry which is preliminary data.</text>
</comment>